<evidence type="ECO:0000313" key="4">
    <source>
        <dbReference type="EMBL" id="MCU6686390.1"/>
    </source>
</evidence>
<dbReference type="Pfam" id="PF00440">
    <property type="entry name" value="TetR_N"/>
    <property type="match status" value="1"/>
</dbReference>
<dbReference type="InterPro" id="IPR050624">
    <property type="entry name" value="HTH-type_Tx_Regulator"/>
</dbReference>
<dbReference type="InterPro" id="IPR009057">
    <property type="entry name" value="Homeodomain-like_sf"/>
</dbReference>
<dbReference type="SUPFAM" id="SSF46689">
    <property type="entry name" value="Homeodomain-like"/>
    <property type="match status" value="1"/>
</dbReference>
<reference evidence="4 5" key="1">
    <citation type="journal article" date="2021" name="ISME Commun">
        <title>Automated analysis of genomic sequences facilitates high-throughput and comprehensive description of bacteria.</title>
        <authorList>
            <person name="Hitch T.C.A."/>
        </authorList>
    </citation>
    <scope>NUCLEOTIDE SEQUENCE [LARGE SCALE GENOMIC DNA]</scope>
    <source>
        <strain evidence="4 5">Sanger_03</strain>
    </source>
</reference>
<dbReference type="Proteomes" id="UP001652431">
    <property type="component" value="Unassembled WGS sequence"/>
</dbReference>
<dbReference type="PROSITE" id="PS50977">
    <property type="entry name" value="HTH_TETR_2"/>
    <property type="match status" value="1"/>
</dbReference>
<dbReference type="PRINTS" id="PR00455">
    <property type="entry name" value="HTHTETR"/>
</dbReference>
<gene>
    <name evidence="4" type="ORF">OCV99_07475</name>
</gene>
<dbReference type="InterPro" id="IPR036271">
    <property type="entry name" value="Tet_transcr_reg_TetR-rel_C_sf"/>
</dbReference>
<keyword evidence="5" id="KW-1185">Reference proteome</keyword>
<dbReference type="Gene3D" id="1.10.10.60">
    <property type="entry name" value="Homeodomain-like"/>
    <property type="match status" value="1"/>
</dbReference>
<dbReference type="PANTHER" id="PTHR43479">
    <property type="entry name" value="ACREF/ENVCD OPERON REPRESSOR-RELATED"/>
    <property type="match status" value="1"/>
</dbReference>
<name>A0ABT2RLW7_9FIRM</name>
<evidence type="ECO:0000256" key="1">
    <source>
        <dbReference type="ARBA" id="ARBA00023125"/>
    </source>
</evidence>
<protein>
    <submittedName>
        <fullName evidence="4">TetR/AcrR family transcriptional regulator</fullName>
    </submittedName>
</protein>
<dbReference type="EMBL" id="JAOQJU010000006">
    <property type="protein sequence ID" value="MCU6686390.1"/>
    <property type="molecule type" value="Genomic_DNA"/>
</dbReference>
<evidence type="ECO:0000256" key="2">
    <source>
        <dbReference type="PROSITE-ProRule" id="PRU00335"/>
    </source>
</evidence>
<organism evidence="4 5">
    <name type="scientific">Dorea acetigenes</name>
    <dbReference type="NCBI Taxonomy" id="2981787"/>
    <lineage>
        <taxon>Bacteria</taxon>
        <taxon>Bacillati</taxon>
        <taxon>Bacillota</taxon>
        <taxon>Clostridia</taxon>
        <taxon>Lachnospirales</taxon>
        <taxon>Lachnospiraceae</taxon>
        <taxon>Dorea</taxon>
    </lineage>
</organism>
<dbReference type="PANTHER" id="PTHR43479:SF11">
    <property type="entry name" value="ACREF_ENVCD OPERON REPRESSOR-RELATED"/>
    <property type="match status" value="1"/>
</dbReference>
<keyword evidence="1 2" id="KW-0238">DNA-binding</keyword>
<accession>A0ABT2RLW7</accession>
<dbReference type="SUPFAM" id="SSF48498">
    <property type="entry name" value="Tetracyclin repressor-like, C-terminal domain"/>
    <property type="match status" value="1"/>
</dbReference>
<dbReference type="InterPro" id="IPR001647">
    <property type="entry name" value="HTH_TetR"/>
</dbReference>
<dbReference type="Gene3D" id="1.10.357.10">
    <property type="entry name" value="Tetracycline Repressor, domain 2"/>
    <property type="match status" value="1"/>
</dbReference>
<comment type="caution">
    <text evidence="4">The sequence shown here is derived from an EMBL/GenBank/DDBJ whole genome shotgun (WGS) entry which is preliminary data.</text>
</comment>
<sequence length="199" mass="23028">MAEKAAEKTAPKGVKNKIVSAAWQLFHDKGYNHTTVDDIIELSGTSKGSFYYYFNTKDELLNTLSVILDDYYEELEGKMNPGMNSFVKLLFLNVEVHSMMEEKISIDLLASLYSTQLVTQGNSYLLDQNRKYYRLIHKIVEEGQKRGQIRDDKPIGEIVKYYSMCERALISDWCMNKGSYSLAQYSRECMPIMLEYFKA</sequence>
<evidence type="ECO:0000259" key="3">
    <source>
        <dbReference type="PROSITE" id="PS50977"/>
    </source>
</evidence>
<feature type="domain" description="HTH tetR-type" evidence="3">
    <location>
        <begin position="12"/>
        <end position="72"/>
    </location>
</feature>
<evidence type="ECO:0000313" key="5">
    <source>
        <dbReference type="Proteomes" id="UP001652431"/>
    </source>
</evidence>
<feature type="DNA-binding region" description="H-T-H motif" evidence="2">
    <location>
        <begin position="35"/>
        <end position="54"/>
    </location>
</feature>
<proteinExistence type="predicted"/>